<dbReference type="EMBL" id="JAHQIW010002846">
    <property type="protein sequence ID" value="KAJ1356602.1"/>
    <property type="molecule type" value="Genomic_DNA"/>
</dbReference>
<gene>
    <name evidence="2" type="ORF">KIN20_038404</name>
</gene>
<keyword evidence="1" id="KW-0732">Signal</keyword>
<dbReference type="Proteomes" id="UP001196413">
    <property type="component" value="Unassembled WGS sequence"/>
</dbReference>
<proteinExistence type="predicted"/>
<organism evidence="2 3">
    <name type="scientific">Parelaphostrongylus tenuis</name>
    <name type="common">Meningeal worm</name>
    <dbReference type="NCBI Taxonomy" id="148309"/>
    <lineage>
        <taxon>Eukaryota</taxon>
        <taxon>Metazoa</taxon>
        <taxon>Ecdysozoa</taxon>
        <taxon>Nematoda</taxon>
        <taxon>Chromadorea</taxon>
        <taxon>Rhabditida</taxon>
        <taxon>Rhabditina</taxon>
        <taxon>Rhabditomorpha</taxon>
        <taxon>Strongyloidea</taxon>
        <taxon>Metastrongylidae</taxon>
        <taxon>Parelaphostrongylus</taxon>
    </lineage>
</organism>
<feature type="chain" id="PRO_5042297611" description="Lipoprotein" evidence="1">
    <location>
        <begin position="24"/>
        <end position="224"/>
    </location>
</feature>
<dbReference type="PROSITE" id="PS51257">
    <property type="entry name" value="PROKAR_LIPOPROTEIN"/>
    <property type="match status" value="1"/>
</dbReference>
<sequence length="224" mass="24542">MDTFTKQMRILTHLVSLLATCSAVLGCGVMPQGQERSQSFTVSGFTLPVAMVYSTTPKPQVPGIATSRDAANSVVSRLVMQTVFDVLEQQGRSAGLPDAIISTILNQLTVRITYDALECRSVSVDQQLDRIMGVDMAMRPHCIIVRGAVTSLCTQEMARRCDMNMKIESIPTRHTSISGTLTTTNVIMANWSRGMWQNALNRVVRMLASGPLKMHFFTAVATVN</sequence>
<reference evidence="2" key="1">
    <citation type="submission" date="2021-06" db="EMBL/GenBank/DDBJ databases">
        <title>Parelaphostrongylus tenuis whole genome reference sequence.</title>
        <authorList>
            <person name="Garwood T.J."/>
            <person name="Larsen P.A."/>
            <person name="Fountain-Jones N.M."/>
            <person name="Garbe J.R."/>
            <person name="Macchietto M.G."/>
            <person name="Kania S.A."/>
            <person name="Gerhold R.W."/>
            <person name="Richards J.E."/>
            <person name="Wolf T.M."/>
        </authorList>
    </citation>
    <scope>NUCLEOTIDE SEQUENCE</scope>
    <source>
        <strain evidence="2">MNPRO001-30</strain>
        <tissue evidence="2">Meninges</tissue>
    </source>
</reference>
<evidence type="ECO:0000313" key="3">
    <source>
        <dbReference type="Proteomes" id="UP001196413"/>
    </source>
</evidence>
<keyword evidence="3" id="KW-1185">Reference proteome</keyword>
<protein>
    <recommendedName>
        <fullName evidence="4">Lipoprotein</fullName>
    </recommendedName>
</protein>
<comment type="caution">
    <text evidence="2">The sequence shown here is derived from an EMBL/GenBank/DDBJ whole genome shotgun (WGS) entry which is preliminary data.</text>
</comment>
<accession>A0AAD5MX78</accession>
<evidence type="ECO:0000256" key="1">
    <source>
        <dbReference type="SAM" id="SignalP"/>
    </source>
</evidence>
<evidence type="ECO:0008006" key="4">
    <source>
        <dbReference type="Google" id="ProtNLM"/>
    </source>
</evidence>
<dbReference type="AlphaFoldDB" id="A0AAD5MX78"/>
<evidence type="ECO:0000313" key="2">
    <source>
        <dbReference type="EMBL" id="KAJ1356602.1"/>
    </source>
</evidence>
<name>A0AAD5MX78_PARTN</name>
<feature type="signal peptide" evidence="1">
    <location>
        <begin position="1"/>
        <end position="23"/>
    </location>
</feature>